<sequence length="167" mass="18751">MWKRILEGLRLFDVPEEDLSALTSFRLDMVQRPRFTAQLTRPAADRPRTYGFLLEDAANAIHFWAGRGLDSGLASAVSLARSLSRVWRGRPLRDTDFIRHEAAMSILQYRHKSRAWNAMVTTDERGVTQAIKDSIEGSLGGRVRTGGARAGLPADHGRPGRRERGRL</sequence>
<gene>
    <name evidence="2" type="ORF">GCM10010423_29800</name>
</gene>
<evidence type="ECO:0000313" key="3">
    <source>
        <dbReference type="Proteomes" id="UP001501095"/>
    </source>
</evidence>
<dbReference type="EMBL" id="BAAATM010000009">
    <property type="protein sequence ID" value="GAA2532210.1"/>
    <property type="molecule type" value="Genomic_DNA"/>
</dbReference>
<comment type="caution">
    <text evidence="2">The sequence shown here is derived from an EMBL/GenBank/DDBJ whole genome shotgun (WGS) entry which is preliminary data.</text>
</comment>
<dbReference type="Proteomes" id="UP001501095">
    <property type="component" value="Unassembled WGS sequence"/>
</dbReference>
<organism evidence="2 3">
    <name type="scientific">Streptomyces levis</name>
    <dbReference type="NCBI Taxonomy" id="285566"/>
    <lineage>
        <taxon>Bacteria</taxon>
        <taxon>Bacillati</taxon>
        <taxon>Actinomycetota</taxon>
        <taxon>Actinomycetes</taxon>
        <taxon>Kitasatosporales</taxon>
        <taxon>Streptomycetaceae</taxon>
        <taxon>Streptomyces</taxon>
    </lineage>
</organism>
<keyword evidence="3" id="KW-1185">Reference proteome</keyword>
<evidence type="ECO:0000256" key="1">
    <source>
        <dbReference type="SAM" id="MobiDB-lite"/>
    </source>
</evidence>
<reference evidence="3" key="1">
    <citation type="journal article" date="2019" name="Int. J. Syst. Evol. Microbiol.">
        <title>The Global Catalogue of Microorganisms (GCM) 10K type strain sequencing project: providing services to taxonomists for standard genome sequencing and annotation.</title>
        <authorList>
            <consortium name="The Broad Institute Genomics Platform"/>
            <consortium name="The Broad Institute Genome Sequencing Center for Infectious Disease"/>
            <person name="Wu L."/>
            <person name="Ma J."/>
        </authorList>
    </citation>
    <scope>NUCLEOTIDE SEQUENCE [LARGE SCALE GENOMIC DNA]</scope>
    <source>
        <strain evidence="3">JCM 6924</strain>
    </source>
</reference>
<feature type="region of interest" description="Disordered" evidence="1">
    <location>
        <begin position="138"/>
        <end position="167"/>
    </location>
</feature>
<evidence type="ECO:0000313" key="2">
    <source>
        <dbReference type="EMBL" id="GAA2532210.1"/>
    </source>
</evidence>
<accession>A0ABP6B2F0</accession>
<dbReference type="RefSeq" id="WP_344536888.1">
    <property type="nucleotide sequence ID" value="NZ_BAAATM010000009.1"/>
</dbReference>
<feature type="compositionally biased region" description="Basic and acidic residues" evidence="1">
    <location>
        <begin position="155"/>
        <end position="167"/>
    </location>
</feature>
<dbReference type="InterPro" id="IPR036188">
    <property type="entry name" value="FAD/NAD-bd_sf"/>
</dbReference>
<name>A0ABP6B2F0_9ACTN</name>
<proteinExistence type="predicted"/>
<protein>
    <submittedName>
        <fullName evidence="2">Uncharacterized protein</fullName>
    </submittedName>
</protein>
<dbReference type="Gene3D" id="3.50.50.60">
    <property type="entry name" value="FAD/NAD(P)-binding domain"/>
    <property type="match status" value="1"/>
</dbReference>